<protein>
    <submittedName>
        <fullName evidence="1">Uncharacterized protein</fullName>
    </submittedName>
</protein>
<comment type="caution">
    <text evidence="1">The sequence shown here is derived from an EMBL/GenBank/DDBJ whole genome shotgun (WGS) entry which is preliminary data.</text>
</comment>
<organism evidence="1 2">
    <name type="scientific">Leptospira kirschneri serovar Pomona</name>
    <dbReference type="NCBI Taxonomy" id="561005"/>
    <lineage>
        <taxon>Bacteria</taxon>
        <taxon>Pseudomonadati</taxon>
        <taxon>Spirochaetota</taxon>
        <taxon>Spirochaetia</taxon>
        <taxon>Leptospirales</taxon>
        <taxon>Leptospiraceae</taxon>
        <taxon>Leptospira</taxon>
    </lineage>
</organism>
<dbReference type="AlphaFoldDB" id="A0A1T1DQC4"/>
<sequence length="87" mass="10316">MFHKTVQNGVLYVLGYYGFEKYILSRFTAIDESGEQPISDVHLLLYSEEFLEFLEIHNLPVDPKTKSVLEHFGYDFRELFQLVRIKI</sequence>
<evidence type="ECO:0000313" key="1">
    <source>
        <dbReference type="EMBL" id="OOV43075.1"/>
    </source>
</evidence>
<reference evidence="1 2" key="1">
    <citation type="submission" date="2017-02" db="EMBL/GenBank/DDBJ databases">
        <title>Comparative genomic analysis of Brazilian Leptospira kirschneri strains of different serogroups.</title>
        <authorList>
            <person name="Moreno L.Z."/>
            <person name="Miraglia F."/>
            <person name="Kremer F.S."/>
            <person name="Eslabao M.R."/>
            <person name="Lilenbaum W."/>
            <person name="Dellagostin O.A."/>
            <person name="Moreno A.M."/>
        </authorList>
    </citation>
    <scope>NUCLEOTIDE SEQUENCE [LARGE SCALE GENOMIC DNA]</scope>
    <source>
        <strain evidence="1 2">M110/06</strain>
    </source>
</reference>
<name>A0A1T1DQC4_9LEPT</name>
<dbReference type="Proteomes" id="UP000191008">
    <property type="component" value="Unassembled WGS sequence"/>
</dbReference>
<accession>A0A1T1DQC4</accession>
<gene>
    <name evidence="1" type="ORF">B1J93_08860</name>
</gene>
<dbReference type="RefSeq" id="WP_082288158.1">
    <property type="nucleotide sequence ID" value="NZ_MVIT01000061.1"/>
</dbReference>
<dbReference type="EMBL" id="MVIT01000061">
    <property type="protein sequence ID" value="OOV43075.1"/>
    <property type="molecule type" value="Genomic_DNA"/>
</dbReference>
<evidence type="ECO:0000313" key="2">
    <source>
        <dbReference type="Proteomes" id="UP000191008"/>
    </source>
</evidence>
<proteinExistence type="predicted"/>